<dbReference type="EnsemblMetazoa" id="SMAR009543-RA">
    <property type="protein sequence ID" value="SMAR009543-PA"/>
    <property type="gene ID" value="SMAR009543"/>
</dbReference>
<reference evidence="14" key="2">
    <citation type="submission" date="2015-02" db="UniProtKB">
        <authorList>
            <consortium name="EnsemblMetazoa"/>
        </authorList>
    </citation>
    <scope>IDENTIFICATION</scope>
</reference>
<evidence type="ECO:0000256" key="9">
    <source>
        <dbReference type="ARBA" id="ARBA00023172"/>
    </source>
</evidence>
<evidence type="ECO:0000256" key="11">
    <source>
        <dbReference type="ARBA" id="ARBA00023242"/>
    </source>
</evidence>
<dbReference type="CDD" id="cd10211">
    <property type="entry name" value="ASKHA_NBD_Arp5"/>
    <property type="match status" value="1"/>
</dbReference>
<organism evidence="14 15">
    <name type="scientific">Strigamia maritima</name>
    <name type="common">European centipede</name>
    <name type="synonym">Geophilus maritimus</name>
    <dbReference type="NCBI Taxonomy" id="126957"/>
    <lineage>
        <taxon>Eukaryota</taxon>
        <taxon>Metazoa</taxon>
        <taxon>Ecdysozoa</taxon>
        <taxon>Arthropoda</taxon>
        <taxon>Myriapoda</taxon>
        <taxon>Chilopoda</taxon>
        <taxon>Pleurostigmophora</taxon>
        <taxon>Geophilomorpha</taxon>
        <taxon>Linotaeniidae</taxon>
        <taxon>Strigamia</taxon>
    </lineage>
</organism>
<dbReference type="FunFam" id="3.30.420.40:FF:000237">
    <property type="entry name" value="Actin-related protein 5"/>
    <property type="match status" value="1"/>
</dbReference>
<dbReference type="Pfam" id="PF00022">
    <property type="entry name" value="Actin"/>
    <property type="match status" value="2"/>
</dbReference>
<evidence type="ECO:0000256" key="13">
    <source>
        <dbReference type="SAM" id="Coils"/>
    </source>
</evidence>
<keyword evidence="11" id="KW-0539">Nucleus</keyword>
<proteinExistence type="inferred from homology"/>
<dbReference type="FunFam" id="3.30.420.40:FF:000048">
    <property type="entry name" value="ARP5 actin-related protein 5 homolog"/>
    <property type="match status" value="1"/>
</dbReference>
<evidence type="ECO:0000256" key="3">
    <source>
        <dbReference type="ARBA" id="ARBA00006021"/>
    </source>
</evidence>
<evidence type="ECO:0000256" key="12">
    <source>
        <dbReference type="ARBA" id="ARBA00061816"/>
    </source>
</evidence>
<dbReference type="GO" id="GO:0006281">
    <property type="term" value="P:DNA repair"/>
    <property type="evidence" value="ECO:0007669"/>
    <property type="project" value="UniProtKB-KW"/>
</dbReference>
<comment type="function">
    <text evidence="1">Proposed core component of the chromatin remodeling INO80 complex which is involved in transcriptional regulation, DNA replication and probably DNA repair.</text>
</comment>
<dbReference type="InterPro" id="IPR043129">
    <property type="entry name" value="ATPase_NBD"/>
</dbReference>
<name>T1J7A5_STRMM</name>
<evidence type="ECO:0000313" key="14">
    <source>
        <dbReference type="EnsemblMetazoa" id="SMAR009543-PA"/>
    </source>
</evidence>
<comment type="similarity">
    <text evidence="3">Belongs to the actin family. ARP5 subfamily.</text>
</comment>
<dbReference type="GO" id="GO:0005634">
    <property type="term" value="C:nucleus"/>
    <property type="evidence" value="ECO:0007669"/>
    <property type="project" value="UniProtKB-SubCell"/>
</dbReference>
<evidence type="ECO:0000313" key="15">
    <source>
        <dbReference type="Proteomes" id="UP000014500"/>
    </source>
</evidence>
<dbReference type="HOGENOM" id="CLU_008246_1_0_1"/>
<reference evidence="15" key="1">
    <citation type="submission" date="2011-05" db="EMBL/GenBank/DDBJ databases">
        <authorList>
            <person name="Richards S.R."/>
            <person name="Qu J."/>
            <person name="Jiang H."/>
            <person name="Jhangiani S.N."/>
            <person name="Agravi P."/>
            <person name="Goodspeed R."/>
            <person name="Gross S."/>
            <person name="Mandapat C."/>
            <person name="Jackson L."/>
            <person name="Mathew T."/>
            <person name="Pu L."/>
            <person name="Thornton R."/>
            <person name="Saada N."/>
            <person name="Wilczek-Boney K.B."/>
            <person name="Lee S."/>
            <person name="Kovar C."/>
            <person name="Wu Y."/>
            <person name="Scherer S.E."/>
            <person name="Worley K.C."/>
            <person name="Muzny D.M."/>
            <person name="Gibbs R."/>
        </authorList>
    </citation>
    <scope>NUCLEOTIDE SEQUENCE</scope>
    <source>
        <strain evidence="15">Brora</strain>
    </source>
</reference>
<accession>T1J7A5</accession>
<dbReference type="Gene3D" id="3.30.420.40">
    <property type="match status" value="4"/>
</dbReference>
<keyword evidence="15" id="KW-1185">Reference proteome</keyword>
<dbReference type="InterPro" id="IPR004000">
    <property type="entry name" value="Actin"/>
</dbReference>
<comment type="subcellular location">
    <subcellularLocation>
        <location evidence="2">Nucleus</location>
    </subcellularLocation>
</comment>
<dbReference type="GO" id="GO:0006310">
    <property type="term" value="P:DNA recombination"/>
    <property type="evidence" value="ECO:0007669"/>
    <property type="project" value="UniProtKB-KW"/>
</dbReference>
<comment type="subunit">
    <text evidence="12">Component of the chromatin remodeling Ino80 complex.</text>
</comment>
<dbReference type="FunFam" id="3.30.420.40:FF:000058">
    <property type="entry name" value="Putative actin-related protein 5"/>
    <property type="match status" value="1"/>
</dbReference>
<dbReference type="GO" id="GO:0019219">
    <property type="term" value="P:regulation of nucleobase-containing compound metabolic process"/>
    <property type="evidence" value="ECO:0007669"/>
    <property type="project" value="UniProtKB-ARBA"/>
</dbReference>
<evidence type="ECO:0000256" key="2">
    <source>
        <dbReference type="ARBA" id="ARBA00004123"/>
    </source>
</evidence>
<protein>
    <recommendedName>
        <fullName evidence="4">Actin-related protein 5</fullName>
    </recommendedName>
</protein>
<keyword evidence="8" id="KW-0804">Transcription</keyword>
<keyword evidence="7 13" id="KW-0175">Coiled coil</keyword>
<dbReference type="Proteomes" id="UP000014500">
    <property type="component" value="Unassembled WGS sequence"/>
</dbReference>
<dbReference type="STRING" id="126957.T1J7A5"/>
<dbReference type="PhylomeDB" id="T1J7A5"/>
<dbReference type="PANTHER" id="PTHR11937">
    <property type="entry name" value="ACTIN"/>
    <property type="match status" value="1"/>
</dbReference>
<dbReference type="eggNOG" id="KOG0681">
    <property type="taxonomic scope" value="Eukaryota"/>
</dbReference>
<dbReference type="GO" id="GO:0060255">
    <property type="term" value="P:regulation of macromolecule metabolic process"/>
    <property type="evidence" value="ECO:0007669"/>
    <property type="project" value="UniProtKB-ARBA"/>
</dbReference>
<evidence type="ECO:0000256" key="8">
    <source>
        <dbReference type="ARBA" id="ARBA00023163"/>
    </source>
</evidence>
<evidence type="ECO:0000256" key="10">
    <source>
        <dbReference type="ARBA" id="ARBA00023204"/>
    </source>
</evidence>
<keyword evidence="6" id="KW-0805">Transcription regulation</keyword>
<dbReference type="AlphaFoldDB" id="T1J7A5"/>
<sequence length="686" mass="78728">MCAMENELFTLKDTRPTADPIYPYTDKLKSPLIIDNGSYHCRAGWAAQEKPKLIFKSVMAKQRGKKDCEAQIGNDISNIEVVRWLLKTQFDRNVVTQYDVQEQIFDYVFGHLGINSHGCVDHPIVLTEAIANPNYSRQLMSELLFECYHVPSVAYGIDSVFSFHLNNPGMKGDHAMIVSCGYHTIHLLPILSGKMDLPRTKRINVGGNHVTSFMHRLLQLKYPAHFTAITLSRAEELLHNHTHIAYDYEETLRSWKDDYNGYYSKNVHCIQLPYTPLTTTTSNVEAQKERKLQQVRRLQEMNAKRREERLAADEEKLRQLLIIQELLEDDDEDAFNKALDEVGYSTNAELLIGIAQLNTRIQRTKDKMFITSTAKDDDSSQEPKPKRFLVEFDASKYADLASWIASVKQKRQELIEARMQRRQRKSDMAKRRTLASQERMKLISQLAADKKKEDNFGQNDDDWQVYKTINRDGGDTDSEEEQEKLQEMEQILREHDLEFQKEMENSQEPNFTFNLAEYYQLHLGIELVPELLFQPSMMGIEQAGIVESLGFILSKYSQEQQNKMVQNVYLTGGCALFPGFKARLERELLAIRPFQSEFCVTMAVDPVLDAWNGARNWALKSENISKFSITRAEYDEKGGEYLKEHSASNVYYPSPPPVVIPTKPSLVTTAVPTTPSTTNTTVTSPN</sequence>
<keyword evidence="5" id="KW-0227">DNA damage</keyword>
<keyword evidence="10" id="KW-0234">DNA repair</keyword>
<dbReference type="SMART" id="SM00268">
    <property type="entry name" value="ACTIN"/>
    <property type="match status" value="1"/>
</dbReference>
<dbReference type="Gene3D" id="3.90.640.10">
    <property type="entry name" value="Actin, Chain A, domain 4"/>
    <property type="match status" value="2"/>
</dbReference>
<feature type="coiled-coil region" evidence="13">
    <location>
        <begin position="478"/>
        <end position="505"/>
    </location>
</feature>
<dbReference type="EMBL" id="JH431916">
    <property type="status" value="NOT_ANNOTATED_CDS"/>
    <property type="molecule type" value="Genomic_DNA"/>
</dbReference>
<evidence type="ECO:0000256" key="1">
    <source>
        <dbReference type="ARBA" id="ARBA00003373"/>
    </source>
</evidence>
<dbReference type="SUPFAM" id="SSF53067">
    <property type="entry name" value="Actin-like ATPase domain"/>
    <property type="match status" value="2"/>
</dbReference>
<dbReference type="FunFam" id="3.90.640.10:FF:000016">
    <property type="entry name" value="ARP5 actin-related protein 5 homolog"/>
    <property type="match status" value="1"/>
</dbReference>
<feature type="coiled-coil region" evidence="13">
    <location>
        <begin position="281"/>
        <end position="318"/>
    </location>
</feature>
<keyword evidence="9" id="KW-0233">DNA recombination</keyword>
<evidence type="ECO:0000256" key="7">
    <source>
        <dbReference type="ARBA" id="ARBA00023054"/>
    </source>
</evidence>
<evidence type="ECO:0000256" key="4">
    <source>
        <dbReference type="ARBA" id="ARBA00021612"/>
    </source>
</evidence>
<evidence type="ECO:0000256" key="6">
    <source>
        <dbReference type="ARBA" id="ARBA00023015"/>
    </source>
</evidence>
<evidence type="ECO:0000256" key="5">
    <source>
        <dbReference type="ARBA" id="ARBA00022763"/>
    </source>
</evidence>
<dbReference type="OMA" id="YPFTEHV"/>